<dbReference type="GO" id="GO:0009103">
    <property type="term" value="P:lipopolysaccharide biosynthetic process"/>
    <property type="evidence" value="ECO:0007669"/>
    <property type="project" value="UniProtKB-KW"/>
</dbReference>
<feature type="transmembrane region" description="Helical" evidence="12">
    <location>
        <begin position="72"/>
        <end position="92"/>
    </location>
</feature>
<dbReference type="AlphaFoldDB" id="A0A0U1P3Z0"/>
<keyword evidence="5" id="KW-0997">Cell inner membrane</keyword>
<name>A0A0U1P3Z0_9BACI</name>
<evidence type="ECO:0000256" key="1">
    <source>
        <dbReference type="ARBA" id="ARBA00004651"/>
    </source>
</evidence>
<evidence type="ECO:0000256" key="9">
    <source>
        <dbReference type="ARBA" id="ARBA00022989"/>
    </source>
</evidence>
<evidence type="ECO:0000256" key="7">
    <source>
        <dbReference type="ARBA" id="ARBA00022692"/>
    </source>
</evidence>
<comment type="similarity">
    <text evidence="2">Belongs to the EamA transporter family.</text>
</comment>
<comment type="subcellular location">
    <subcellularLocation>
        <location evidence="1">Cell membrane</location>
        <topology evidence="1">Multi-pass membrane protein</topology>
    </subcellularLocation>
</comment>
<dbReference type="Pfam" id="PF00892">
    <property type="entry name" value="EamA"/>
    <property type="match status" value="1"/>
</dbReference>
<dbReference type="SUPFAM" id="SSF103481">
    <property type="entry name" value="Multidrug resistance efflux transporter EmrE"/>
    <property type="match status" value="1"/>
</dbReference>
<evidence type="ECO:0000256" key="6">
    <source>
        <dbReference type="ARBA" id="ARBA00022556"/>
    </source>
</evidence>
<keyword evidence="15" id="KW-1185">Reference proteome</keyword>
<dbReference type="PANTHER" id="PTHR30561:SF9">
    <property type="entry name" value="4-AMINO-4-DEOXY-L-ARABINOSE-PHOSPHOUNDECAPRENOL FLIPPASE SUBUNIT ARNF-RELATED"/>
    <property type="match status" value="1"/>
</dbReference>
<evidence type="ECO:0000256" key="2">
    <source>
        <dbReference type="ARBA" id="ARBA00007362"/>
    </source>
</evidence>
<evidence type="ECO:0000256" key="3">
    <source>
        <dbReference type="ARBA" id="ARBA00022475"/>
    </source>
</evidence>
<dbReference type="STRING" id="1499688.BN000_04970"/>
<dbReference type="EMBL" id="CVRB01000006">
    <property type="protein sequence ID" value="CRK84911.1"/>
    <property type="molecule type" value="Genomic_DNA"/>
</dbReference>
<evidence type="ECO:0000256" key="11">
    <source>
        <dbReference type="ARBA" id="ARBA00023136"/>
    </source>
</evidence>
<dbReference type="PANTHER" id="PTHR30561">
    <property type="entry name" value="SMR FAMILY PROTON-DEPENDENT DRUG EFFLUX TRANSPORTER SUGE"/>
    <property type="match status" value="1"/>
</dbReference>
<dbReference type="GO" id="GO:0022857">
    <property type="term" value="F:transmembrane transporter activity"/>
    <property type="evidence" value="ECO:0007669"/>
    <property type="project" value="InterPro"/>
</dbReference>
<dbReference type="InterPro" id="IPR000390">
    <property type="entry name" value="Small_drug/metabolite_transptr"/>
</dbReference>
<keyword evidence="3" id="KW-1003">Cell membrane</keyword>
<dbReference type="GO" id="GO:0005886">
    <property type="term" value="C:plasma membrane"/>
    <property type="evidence" value="ECO:0007669"/>
    <property type="project" value="UniProtKB-SubCell"/>
</dbReference>
<evidence type="ECO:0000256" key="10">
    <source>
        <dbReference type="ARBA" id="ARBA00023098"/>
    </source>
</evidence>
<dbReference type="Gene3D" id="1.10.3730.20">
    <property type="match status" value="1"/>
</dbReference>
<reference evidence="15" key="1">
    <citation type="submission" date="2015-05" db="EMBL/GenBank/DDBJ databases">
        <authorList>
            <person name="Urmite Genomes"/>
        </authorList>
    </citation>
    <scope>NUCLEOTIDE SEQUENCE [LARGE SCALE GENOMIC DNA]</scope>
    <source>
        <strain evidence="15">LF1</strain>
    </source>
</reference>
<evidence type="ECO:0000313" key="15">
    <source>
        <dbReference type="Proteomes" id="UP000199087"/>
    </source>
</evidence>
<keyword evidence="7 12" id="KW-0812">Transmembrane</keyword>
<keyword evidence="8" id="KW-0448">Lipopolysaccharide biosynthesis</keyword>
<gene>
    <name evidence="14" type="ORF">BN000_04970</name>
</gene>
<feature type="domain" description="EamA" evidence="13">
    <location>
        <begin position="44"/>
        <end position="115"/>
    </location>
</feature>
<keyword evidence="10" id="KW-0443">Lipid metabolism</keyword>
<evidence type="ECO:0000259" key="13">
    <source>
        <dbReference type="Pfam" id="PF00892"/>
    </source>
</evidence>
<evidence type="ECO:0000256" key="8">
    <source>
        <dbReference type="ARBA" id="ARBA00022985"/>
    </source>
</evidence>
<evidence type="ECO:0000256" key="4">
    <source>
        <dbReference type="ARBA" id="ARBA00022516"/>
    </source>
</evidence>
<evidence type="ECO:0000256" key="5">
    <source>
        <dbReference type="ARBA" id="ARBA00022519"/>
    </source>
</evidence>
<dbReference type="InterPro" id="IPR037185">
    <property type="entry name" value="EmrE-like"/>
</dbReference>
<feature type="transmembrane region" description="Helical" evidence="12">
    <location>
        <begin position="41"/>
        <end position="65"/>
    </location>
</feature>
<dbReference type="RefSeq" id="WP_245640548.1">
    <property type="nucleotide sequence ID" value="NZ_CVRB01000006.1"/>
</dbReference>
<protein>
    <submittedName>
        <fullName evidence="14">Transporter</fullName>
    </submittedName>
</protein>
<accession>A0A0U1P3Z0</accession>
<organism evidence="14 15">
    <name type="scientific">Neobacillus massiliamazoniensis</name>
    <dbReference type="NCBI Taxonomy" id="1499688"/>
    <lineage>
        <taxon>Bacteria</taxon>
        <taxon>Bacillati</taxon>
        <taxon>Bacillota</taxon>
        <taxon>Bacilli</taxon>
        <taxon>Bacillales</taxon>
        <taxon>Bacillaceae</taxon>
        <taxon>Neobacillus</taxon>
    </lineage>
</organism>
<proteinExistence type="inferred from homology"/>
<sequence>MLKFVLLLSNIVCLVLGQTCWKIGLGNLHLHGNLFQKFFQFVFSPFIFLGFILYILATIIWMYLLSKLPLSFLYPLQSVAYVLSLFVGAFLFKEQIPVTRWIGTGVILLGVYMVVK</sequence>
<evidence type="ECO:0000313" key="14">
    <source>
        <dbReference type="EMBL" id="CRK84911.1"/>
    </source>
</evidence>
<dbReference type="InterPro" id="IPR000620">
    <property type="entry name" value="EamA_dom"/>
</dbReference>
<feature type="transmembrane region" description="Helical" evidence="12">
    <location>
        <begin position="98"/>
        <end position="115"/>
    </location>
</feature>
<keyword evidence="6" id="KW-0441">Lipid A biosynthesis</keyword>
<keyword evidence="9 12" id="KW-1133">Transmembrane helix</keyword>
<evidence type="ECO:0000256" key="12">
    <source>
        <dbReference type="SAM" id="Phobius"/>
    </source>
</evidence>
<dbReference type="Proteomes" id="UP000199087">
    <property type="component" value="Unassembled WGS sequence"/>
</dbReference>
<keyword evidence="11 12" id="KW-0472">Membrane</keyword>
<keyword evidence="4" id="KW-0444">Lipid biosynthesis</keyword>